<feature type="signal peptide" evidence="2">
    <location>
        <begin position="1"/>
        <end position="18"/>
    </location>
</feature>
<reference evidence="3" key="1">
    <citation type="journal article" date="2022" name="bioRxiv">
        <title>Sequencing and chromosome-scale assembly of the giantPleurodeles waltlgenome.</title>
        <authorList>
            <person name="Brown T."/>
            <person name="Elewa A."/>
            <person name="Iarovenko S."/>
            <person name="Subramanian E."/>
            <person name="Araus A.J."/>
            <person name="Petzold A."/>
            <person name="Susuki M."/>
            <person name="Suzuki K.-i.T."/>
            <person name="Hayashi T."/>
            <person name="Toyoda A."/>
            <person name="Oliveira C."/>
            <person name="Osipova E."/>
            <person name="Leigh N.D."/>
            <person name="Simon A."/>
            <person name="Yun M.H."/>
        </authorList>
    </citation>
    <scope>NUCLEOTIDE SEQUENCE</scope>
    <source>
        <strain evidence="3">20211129_DDA</strain>
        <tissue evidence="3">Liver</tissue>
    </source>
</reference>
<dbReference type="Proteomes" id="UP001066276">
    <property type="component" value="Chromosome 9"/>
</dbReference>
<comment type="caution">
    <text evidence="3">The sequence shown here is derived from an EMBL/GenBank/DDBJ whole genome shotgun (WGS) entry which is preliminary data.</text>
</comment>
<feature type="chain" id="PRO_5043764926" evidence="2">
    <location>
        <begin position="19"/>
        <end position="68"/>
    </location>
</feature>
<organism evidence="3 4">
    <name type="scientific">Pleurodeles waltl</name>
    <name type="common">Iberian ribbed newt</name>
    <dbReference type="NCBI Taxonomy" id="8319"/>
    <lineage>
        <taxon>Eukaryota</taxon>
        <taxon>Metazoa</taxon>
        <taxon>Chordata</taxon>
        <taxon>Craniata</taxon>
        <taxon>Vertebrata</taxon>
        <taxon>Euteleostomi</taxon>
        <taxon>Amphibia</taxon>
        <taxon>Batrachia</taxon>
        <taxon>Caudata</taxon>
        <taxon>Salamandroidea</taxon>
        <taxon>Salamandridae</taxon>
        <taxon>Pleurodelinae</taxon>
        <taxon>Pleurodeles</taxon>
    </lineage>
</organism>
<gene>
    <name evidence="3" type="ORF">NDU88_000073</name>
</gene>
<dbReference type="AlphaFoldDB" id="A0AAV7MHR1"/>
<proteinExistence type="predicted"/>
<evidence type="ECO:0000256" key="2">
    <source>
        <dbReference type="SAM" id="SignalP"/>
    </source>
</evidence>
<keyword evidence="4" id="KW-1185">Reference proteome</keyword>
<feature type="region of interest" description="Disordered" evidence="1">
    <location>
        <begin position="43"/>
        <end position="68"/>
    </location>
</feature>
<evidence type="ECO:0000313" key="4">
    <source>
        <dbReference type="Proteomes" id="UP001066276"/>
    </source>
</evidence>
<evidence type="ECO:0000313" key="3">
    <source>
        <dbReference type="EMBL" id="KAJ1102624.1"/>
    </source>
</evidence>
<dbReference type="EMBL" id="JANPWB010000013">
    <property type="protein sequence ID" value="KAJ1102624.1"/>
    <property type="molecule type" value="Genomic_DNA"/>
</dbReference>
<accession>A0AAV7MHR1</accession>
<keyword evidence="2" id="KW-0732">Signal</keyword>
<name>A0AAV7MHR1_PLEWA</name>
<evidence type="ECO:0000256" key="1">
    <source>
        <dbReference type="SAM" id="MobiDB-lite"/>
    </source>
</evidence>
<sequence>MQLVLLGRHLLAWTGIAAQEVKRRLVRASSDRRYGVAIRSAAGAAAPGPTGGRGQALPRCQVRADEQK</sequence>
<protein>
    <submittedName>
        <fullName evidence="3">Uncharacterized protein</fullName>
    </submittedName>
</protein>